<evidence type="ECO:0000313" key="1">
    <source>
        <dbReference type="Proteomes" id="UP000887580"/>
    </source>
</evidence>
<protein>
    <submittedName>
        <fullName evidence="2">Uncharacterized protein</fullName>
    </submittedName>
</protein>
<dbReference type="Proteomes" id="UP000887580">
    <property type="component" value="Unplaced"/>
</dbReference>
<accession>A0AC35FLT9</accession>
<dbReference type="WBParaSite" id="PS1159_v2.g18883.t1">
    <property type="protein sequence ID" value="PS1159_v2.g18883.t1"/>
    <property type="gene ID" value="PS1159_v2.g18883"/>
</dbReference>
<evidence type="ECO:0000313" key="2">
    <source>
        <dbReference type="WBParaSite" id="PS1159_v2.g18883.t1"/>
    </source>
</evidence>
<name>A0AC35FLT9_9BILA</name>
<sequence length="223" mass="25190">MEHGSKEKQQQQHRRKQRRTKKLSEIGLEDGGDETLISPTEVRKNIKILMLKAIDDTADAIKQIPRRSSTAETKKQPRQKEKPQKSSRQLKQKLYSTAIVPTCNQQQPRQQCLRHCDGPCKTTLDVRHLTFFDICEHVACAQCLENAPRIEASIGGSGCPNLKCFLLDLASLCPGKKRCMATTRRECNLKECSRTFSAIESPSLNSSKKYTVTVTMSVKTTKK</sequence>
<organism evidence="1 2">
    <name type="scientific">Panagrolaimus sp. PS1159</name>
    <dbReference type="NCBI Taxonomy" id="55785"/>
    <lineage>
        <taxon>Eukaryota</taxon>
        <taxon>Metazoa</taxon>
        <taxon>Ecdysozoa</taxon>
        <taxon>Nematoda</taxon>
        <taxon>Chromadorea</taxon>
        <taxon>Rhabditida</taxon>
        <taxon>Tylenchina</taxon>
        <taxon>Panagrolaimomorpha</taxon>
        <taxon>Panagrolaimoidea</taxon>
        <taxon>Panagrolaimidae</taxon>
        <taxon>Panagrolaimus</taxon>
    </lineage>
</organism>
<proteinExistence type="predicted"/>
<reference evidence="2" key="1">
    <citation type="submission" date="2022-11" db="UniProtKB">
        <authorList>
            <consortium name="WormBaseParasite"/>
        </authorList>
    </citation>
    <scope>IDENTIFICATION</scope>
</reference>